<sequence>MIPLSRASTPVGVPQSVFLFQLLLGFCCSDWLLRQESSPHHIFLRRFISFSSIGIKRFGIRLDNAA</sequence>
<evidence type="ECO:0000256" key="1">
    <source>
        <dbReference type="SAM" id="SignalP"/>
    </source>
</evidence>
<feature type="signal peptide" evidence="1">
    <location>
        <begin position="1"/>
        <end position="29"/>
    </location>
</feature>
<proteinExistence type="predicted"/>
<keyword evidence="3" id="KW-1185">Reference proteome</keyword>
<accession>W9QRK8</accession>
<evidence type="ECO:0008006" key="4">
    <source>
        <dbReference type="Google" id="ProtNLM"/>
    </source>
</evidence>
<gene>
    <name evidence="2" type="ORF">L484_022332</name>
</gene>
<evidence type="ECO:0000313" key="2">
    <source>
        <dbReference type="EMBL" id="EXB38432.1"/>
    </source>
</evidence>
<dbReference type="EMBL" id="KE343693">
    <property type="protein sequence ID" value="EXB38432.1"/>
    <property type="molecule type" value="Genomic_DNA"/>
</dbReference>
<dbReference type="Proteomes" id="UP000030645">
    <property type="component" value="Unassembled WGS sequence"/>
</dbReference>
<name>W9QRK8_9ROSA</name>
<keyword evidence="1" id="KW-0732">Signal</keyword>
<organism evidence="2 3">
    <name type="scientific">Morus notabilis</name>
    <dbReference type="NCBI Taxonomy" id="981085"/>
    <lineage>
        <taxon>Eukaryota</taxon>
        <taxon>Viridiplantae</taxon>
        <taxon>Streptophyta</taxon>
        <taxon>Embryophyta</taxon>
        <taxon>Tracheophyta</taxon>
        <taxon>Spermatophyta</taxon>
        <taxon>Magnoliopsida</taxon>
        <taxon>eudicotyledons</taxon>
        <taxon>Gunneridae</taxon>
        <taxon>Pentapetalae</taxon>
        <taxon>rosids</taxon>
        <taxon>fabids</taxon>
        <taxon>Rosales</taxon>
        <taxon>Moraceae</taxon>
        <taxon>Moreae</taxon>
        <taxon>Morus</taxon>
    </lineage>
</organism>
<reference evidence="3" key="1">
    <citation type="submission" date="2013-01" db="EMBL/GenBank/DDBJ databases">
        <title>Draft Genome Sequence of a Mulberry Tree, Morus notabilis C.K. Schneid.</title>
        <authorList>
            <person name="He N."/>
            <person name="Zhao S."/>
        </authorList>
    </citation>
    <scope>NUCLEOTIDE SEQUENCE</scope>
</reference>
<feature type="chain" id="PRO_5004927782" description="Secreted protein" evidence="1">
    <location>
        <begin position="30"/>
        <end position="66"/>
    </location>
</feature>
<protein>
    <recommendedName>
        <fullName evidence="4">Secreted protein</fullName>
    </recommendedName>
</protein>
<evidence type="ECO:0000313" key="3">
    <source>
        <dbReference type="Proteomes" id="UP000030645"/>
    </source>
</evidence>
<dbReference type="AlphaFoldDB" id="W9QRK8"/>